<proteinExistence type="predicted"/>
<name>A0A939LQG7_9CELL</name>
<dbReference type="Gene3D" id="3.30.70.1280">
    <property type="entry name" value="SP0830-like domains"/>
    <property type="match status" value="1"/>
</dbReference>
<reference evidence="1" key="1">
    <citation type="submission" date="2021-03" db="EMBL/GenBank/DDBJ databases">
        <title>Actinotalea soli sp. nov., isolated from soil.</title>
        <authorList>
            <person name="Ping W."/>
            <person name="Zhang J."/>
        </authorList>
    </citation>
    <scope>NUCLEOTIDE SEQUENCE</scope>
    <source>
        <strain evidence="1">BY-33</strain>
    </source>
</reference>
<dbReference type="InterPro" id="IPR012545">
    <property type="entry name" value="DUF1697"/>
</dbReference>
<protein>
    <submittedName>
        <fullName evidence="1">DUF1697 domain-containing protein</fullName>
    </submittedName>
</protein>
<comment type="caution">
    <text evidence="1">The sequence shown here is derived from an EMBL/GenBank/DDBJ whole genome shotgun (WGS) entry which is preliminary data.</text>
</comment>
<dbReference type="AlphaFoldDB" id="A0A939LQG7"/>
<gene>
    <name evidence="1" type="ORF">J4G33_12130</name>
</gene>
<dbReference type="PIRSF" id="PIRSF008502">
    <property type="entry name" value="UCP008502"/>
    <property type="match status" value="1"/>
</dbReference>
<dbReference type="SUPFAM" id="SSF160379">
    <property type="entry name" value="SP0830-like"/>
    <property type="match status" value="1"/>
</dbReference>
<dbReference type="EMBL" id="JAGEMK010000006">
    <property type="protein sequence ID" value="MBO1752551.1"/>
    <property type="molecule type" value="Genomic_DNA"/>
</dbReference>
<accession>A0A939LQG7</accession>
<evidence type="ECO:0000313" key="2">
    <source>
        <dbReference type="Proteomes" id="UP000664209"/>
    </source>
</evidence>
<dbReference type="PANTHER" id="PTHR36439:SF1">
    <property type="entry name" value="DUF1697 DOMAIN-CONTAINING PROTEIN"/>
    <property type="match status" value="1"/>
</dbReference>
<organism evidence="1 2">
    <name type="scientific">Actinotalea soli</name>
    <dbReference type="NCBI Taxonomy" id="2819234"/>
    <lineage>
        <taxon>Bacteria</taxon>
        <taxon>Bacillati</taxon>
        <taxon>Actinomycetota</taxon>
        <taxon>Actinomycetes</taxon>
        <taxon>Micrococcales</taxon>
        <taxon>Cellulomonadaceae</taxon>
        <taxon>Actinotalea</taxon>
    </lineage>
</organism>
<keyword evidence="2" id="KW-1185">Reference proteome</keyword>
<evidence type="ECO:0000313" key="1">
    <source>
        <dbReference type="EMBL" id="MBO1752551.1"/>
    </source>
</evidence>
<sequence length="181" mass="19988">MGTPTTDSAPGLERRIHLIRAINLGRGSTLPMAELRRIAESLGARDVRTYIASGNMVCDAPPGFDRALETQIQQHFGFFREVISRSHPEVAAALQAHPFEVVEARYSHITFLMRAPTAEAVAKARTYETGSDRWEVIGSELHIRYANGAGRPQMNDAAIGRALEVSGTTRNLNTVRRLLHL</sequence>
<dbReference type="Pfam" id="PF08002">
    <property type="entry name" value="DUF1697"/>
    <property type="match status" value="1"/>
</dbReference>
<dbReference type="PANTHER" id="PTHR36439">
    <property type="entry name" value="BLL4334 PROTEIN"/>
    <property type="match status" value="1"/>
</dbReference>
<dbReference type="RefSeq" id="WP_208056233.1">
    <property type="nucleotide sequence ID" value="NZ_JAGEMK010000006.1"/>
</dbReference>
<dbReference type="Proteomes" id="UP000664209">
    <property type="component" value="Unassembled WGS sequence"/>
</dbReference>